<sequence length="592" mass="67952">MSMEVNKENSGQMPDGRPPGISADTGREPKGSMSDGPELEESLFGGELIPAVSVPIVKLPEQAKEHSLKVEFDCTIPEINRQGSLDLSVPILRLRPGSITMSKVVLDDHIPLIPKEDVHFYVPVVSLQQSAPVLHNTWTECASDVQEHWVTTYATLREQTSTDREDMKETPETTSPDSPSGGGAGIPEEPPDVMQYLFGIKNDDLSTRRPKIILYKELPEDNTLASFETCCLRVYREQAGGDPRLQLQPISGLDETIVTYLDRWADPGHRLITLDLDYFDQAEAEKWLEPKNLRDFLRRAIAADYGFIIFKSRREDLFENCRQLVEERLASEIGHLLDIHVVKPNSLSIDEKRWISSIFWGNCARIKEELPIVAHYRDGGGRETRISSYDLDIVFNKKCRKEYEKEFTSFIRGENRLYQIVTKKRSRESDEHYLMKCYVVRYLSEKYQLKTIVEITEAIQTEKPQDLSSSPEYFIPDVLYKKDNEYYEIETLFAGDRNGKELVNHLSETVLKYKSDRNNPARVYVVIDNVAAIRHMSDLLWLEETFRDQQVIPVRFLTFDITSKGLIPIQEVNHMLQKIMHDKTLISKSGTT</sequence>
<evidence type="ECO:0000313" key="3">
    <source>
        <dbReference type="Proteomes" id="UP001305652"/>
    </source>
</evidence>
<protein>
    <submittedName>
        <fullName evidence="2">Uncharacterized protein</fullName>
    </submittedName>
</protein>
<evidence type="ECO:0000313" key="2">
    <source>
        <dbReference type="EMBL" id="WOX56805.1"/>
    </source>
</evidence>
<proteinExistence type="predicted"/>
<dbReference type="Proteomes" id="UP001305652">
    <property type="component" value="Chromosome"/>
</dbReference>
<feature type="compositionally biased region" description="Basic and acidic residues" evidence="1">
    <location>
        <begin position="160"/>
        <end position="171"/>
    </location>
</feature>
<accession>A0AAX4FSQ8</accession>
<feature type="region of interest" description="Disordered" evidence="1">
    <location>
        <begin position="1"/>
        <end position="40"/>
    </location>
</feature>
<reference evidence="2 3" key="1">
    <citation type="submission" date="2023-10" db="EMBL/GenBank/DDBJ databases">
        <title>The complete genome sequence of Methanoculleus receptaculi DSM 18860.</title>
        <authorList>
            <person name="Lai S.-J."/>
            <person name="You Y.-T."/>
            <person name="Chen S.-C."/>
        </authorList>
    </citation>
    <scope>NUCLEOTIDE SEQUENCE [LARGE SCALE GENOMIC DNA]</scope>
    <source>
        <strain evidence="2 3">DSM 18860</strain>
    </source>
</reference>
<dbReference type="AlphaFoldDB" id="A0AAX4FSQ8"/>
<dbReference type="RefSeq" id="WP_318620225.1">
    <property type="nucleotide sequence ID" value="NZ_CP137642.1"/>
</dbReference>
<dbReference type="KEGG" id="mrc:R6Y96_05625"/>
<dbReference type="EMBL" id="CP137642">
    <property type="protein sequence ID" value="WOX56805.1"/>
    <property type="molecule type" value="Genomic_DNA"/>
</dbReference>
<keyword evidence="3" id="KW-1185">Reference proteome</keyword>
<organism evidence="2 3">
    <name type="scientific">Methanoculleus receptaculi</name>
    <dbReference type="NCBI Taxonomy" id="394967"/>
    <lineage>
        <taxon>Archaea</taxon>
        <taxon>Methanobacteriati</taxon>
        <taxon>Methanobacteriota</taxon>
        <taxon>Stenosarchaea group</taxon>
        <taxon>Methanomicrobia</taxon>
        <taxon>Methanomicrobiales</taxon>
        <taxon>Methanomicrobiaceae</taxon>
        <taxon>Methanoculleus</taxon>
    </lineage>
</organism>
<dbReference type="GeneID" id="85732616"/>
<name>A0AAX4FSQ8_9EURY</name>
<evidence type="ECO:0000256" key="1">
    <source>
        <dbReference type="SAM" id="MobiDB-lite"/>
    </source>
</evidence>
<gene>
    <name evidence="2" type="ORF">R6Y96_05625</name>
</gene>
<feature type="region of interest" description="Disordered" evidence="1">
    <location>
        <begin position="157"/>
        <end position="189"/>
    </location>
</feature>